<dbReference type="RefSeq" id="WP_170123879.1">
    <property type="nucleotide sequence ID" value="NZ_CAWNXA010000002.1"/>
</dbReference>
<evidence type="ECO:0000256" key="1">
    <source>
        <dbReference type="SAM" id="MobiDB-lite"/>
    </source>
</evidence>
<organism evidence="2 3">
    <name type="scientific">Sinimarinibacterium flocculans</name>
    <dbReference type="NCBI Taxonomy" id="985250"/>
    <lineage>
        <taxon>Bacteria</taxon>
        <taxon>Pseudomonadati</taxon>
        <taxon>Pseudomonadota</taxon>
        <taxon>Gammaproteobacteria</taxon>
        <taxon>Nevskiales</taxon>
        <taxon>Nevskiaceae</taxon>
        <taxon>Sinimarinibacterium</taxon>
    </lineage>
</organism>
<dbReference type="Proteomes" id="UP000248330">
    <property type="component" value="Unassembled WGS sequence"/>
</dbReference>
<protein>
    <submittedName>
        <fullName evidence="2">Uncharacterized protein</fullName>
    </submittedName>
</protein>
<dbReference type="AlphaFoldDB" id="A0A318ECR8"/>
<reference evidence="2 3" key="1">
    <citation type="submission" date="2018-04" db="EMBL/GenBank/DDBJ databases">
        <title>Genomic Encyclopedia of Type Strains, Phase IV (KMG-IV): sequencing the most valuable type-strain genomes for metagenomic binning, comparative biology and taxonomic classification.</title>
        <authorList>
            <person name="Goeker M."/>
        </authorList>
    </citation>
    <scope>NUCLEOTIDE SEQUENCE [LARGE SCALE GENOMIC DNA]</scope>
    <source>
        <strain evidence="2 3">DSM 104150</strain>
    </source>
</reference>
<keyword evidence="3" id="KW-1185">Reference proteome</keyword>
<evidence type="ECO:0000313" key="2">
    <source>
        <dbReference type="EMBL" id="PXV70271.1"/>
    </source>
</evidence>
<feature type="region of interest" description="Disordered" evidence="1">
    <location>
        <begin position="1"/>
        <end position="56"/>
    </location>
</feature>
<proteinExistence type="predicted"/>
<gene>
    <name evidence="2" type="ORF">C8D93_102123</name>
</gene>
<comment type="caution">
    <text evidence="2">The sequence shown here is derived from an EMBL/GenBank/DDBJ whole genome shotgun (WGS) entry which is preliminary data.</text>
</comment>
<sequence>MPKPNYRFDKRQREMKKAQQLEEKRLKKLARAAQPPADGSESAAQQAPDDAEDSRS</sequence>
<name>A0A318ECR8_9GAMM</name>
<evidence type="ECO:0000313" key="3">
    <source>
        <dbReference type="Proteomes" id="UP000248330"/>
    </source>
</evidence>
<feature type="compositionally biased region" description="Basic and acidic residues" evidence="1">
    <location>
        <begin position="1"/>
        <end position="25"/>
    </location>
</feature>
<accession>A0A318ECR8</accession>
<dbReference type="EMBL" id="QICN01000002">
    <property type="protein sequence ID" value="PXV70271.1"/>
    <property type="molecule type" value="Genomic_DNA"/>
</dbReference>